<feature type="domain" description="GST N-terminal" evidence="1">
    <location>
        <begin position="9"/>
        <end position="95"/>
    </location>
</feature>
<dbReference type="InterPro" id="IPR036249">
    <property type="entry name" value="Thioredoxin-like_sf"/>
</dbReference>
<dbReference type="GO" id="GO:0005739">
    <property type="term" value="C:mitochondrion"/>
    <property type="evidence" value="ECO:0007669"/>
    <property type="project" value="TreeGrafter"/>
</dbReference>
<dbReference type="SFLD" id="SFLDS00019">
    <property type="entry name" value="Glutathione_Transferase_(cytos"/>
    <property type="match status" value="1"/>
</dbReference>
<keyword evidence="3" id="KW-1185">Reference proteome</keyword>
<dbReference type="SFLD" id="SFLDG00358">
    <property type="entry name" value="Main_(cytGST)"/>
    <property type="match status" value="1"/>
</dbReference>
<dbReference type="GO" id="GO:0006559">
    <property type="term" value="P:L-phenylalanine catabolic process"/>
    <property type="evidence" value="ECO:0007669"/>
    <property type="project" value="TreeGrafter"/>
</dbReference>
<dbReference type="PROSITE" id="PS50404">
    <property type="entry name" value="GST_NTER"/>
    <property type="match status" value="1"/>
</dbReference>
<dbReference type="Pfam" id="PF13409">
    <property type="entry name" value="GST_N_2"/>
    <property type="match status" value="1"/>
</dbReference>
<dbReference type="AlphaFoldDB" id="A0AAD6HTL3"/>
<dbReference type="InterPro" id="IPR040079">
    <property type="entry name" value="Glutathione_S-Trfase"/>
</dbReference>
<evidence type="ECO:0000313" key="2">
    <source>
        <dbReference type="EMBL" id="KAJ5734253.1"/>
    </source>
</evidence>
<evidence type="ECO:0000259" key="1">
    <source>
        <dbReference type="PROSITE" id="PS50404"/>
    </source>
</evidence>
<reference evidence="2" key="1">
    <citation type="journal article" date="2023" name="IMA Fungus">
        <title>Comparative genomic study of the Penicillium genus elucidates a diverse pangenome and 15 lateral gene transfer events.</title>
        <authorList>
            <person name="Petersen C."/>
            <person name="Sorensen T."/>
            <person name="Nielsen M.R."/>
            <person name="Sondergaard T.E."/>
            <person name="Sorensen J.L."/>
            <person name="Fitzpatrick D.A."/>
            <person name="Frisvad J.C."/>
            <person name="Nielsen K.L."/>
        </authorList>
    </citation>
    <scope>NUCLEOTIDE SEQUENCE</scope>
    <source>
        <strain evidence="2">IBT 17514</strain>
    </source>
</reference>
<dbReference type="SUPFAM" id="SSF52833">
    <property type="entry name" value="Thioredoxin-like"/>
    <property type="match status" value="1"/>
</dbReference>
<gene>
    <name evidence="2" type="ORF">N7493_003039</name>
</gene>
<dbReference type="Gene3D" id="1.20.1050.10">
    <property type="match status" value="1"/>
</dbReference>
<accession>A0AAD6HTL3</accession>
<name>A0AAD6HTL3_9EURO</name>
<dbReference type="GO" id="GO:0016034">
    <property type="term" value="F:maleylacetoacetate isomerase activity"/>
    <property type="evidence" value="ECO:0007669"/>
    <property type="project" value="TreeGrafter"/>
</dbReference>
<organism evidence="2 3">
    <name type="scientific">Penicillium malachiteum</name>
    <dbReference type="NCBI Taxonomy" id="1324776"/>
    <lineage>
        <taxon>Eukaryota</taxon>
        <taxon>Fungi</taxon>
        <taxon>Dikarya</taxon>
        <taxon>Ascomycota</taxon>
        <taxon>Pezizomycotina</taxon>
        <taxon>Eurotiomycetes</taxon>
        <taxon>Eurotiomycetidae</taxon>
        <taxon>Eurotiales</taxon>
        <taxon>Aspergillaceae</taxon>
        <taxon>Penicillium</taxon>
    </lineage>
</organism>
<dbReference type="EMBL" id="JAQJAN010000003">
    <property type="protein sequence ID" value="KAJ5734253.1"/>
    <property type="molecule type" value="Genomic_DNA"/>
</dbReference>
<sequence>MATKNNLEQTYHLYSYFRSTCTNRVVIAMHLKGIPVEHNFIDLGKAEHESPEFQALNPSKSVPVLVIKDADGNETVITQSIAILEFLEESLPTLTPLLPPSGDHVQRARVREMVNVITNDIQPITNGRIAKRVRAIRGEVKDQFSFVTDVFLVGLTAYEKLLVKNGGNSQWVTQLLWPTSHPVVAGLILDANYSVDQAIILGHVEPGCHNPQGISLGIFGSHSTYSWPRFLQEVPTYLTGHTLEFGHAFGAGHTTGIMAKENSKSWALNFLDHKLNSDMSVDEWDVRDAIRFTYIPFEDFKDAAVKIVVITRTSEGRYHSSKSPPFWDHETDIISITCTAGLAHVQVQNGEEESDEFFDMRRDSSYTFMWPESYNPEKPLKIAAVGLNGKKQTVRDVWAFLEESSYILIPRSTVRLRKRSARSDSLENHYNDFVHWALLLYHRGKDGQIHRATSVDLQVGDFMDGIVVHYADGHHESRGPALKKDTQPYTSVHASQHHGDLPANENITKVVICTGESEHDGLIGIRMTLSNGVHWGCLNTADDDHDIDGNSESRAAEGYKPYIKADGSYTDKCLFTLEPAEDRVVVGFYGQSDPGFGSTHEFGILTVPKDVELPDIVYDMPMFKSL</sequence>
<dbReference type="GO" id="GO:0004364">
    <property type="term" value="F:glutathione transferase activity"/>
    <property type="evidence" value="ECO:0007669"/>
    <property type="project" value="TreeGrafter"/>
</dbReference>
<dbReference type="Pfam" id="PF12044">
    <property type="entry name" value="Metallopep"/>
    <property type="match status" value="1"/>
</dbReference>
<comment type="caution">
    <text evidence="2">The sequence shown here is derived from an EMBL/GenBank/DDBJ whole genome shotgun (WGS) entry which is preliminary data.</text>
</comment>
<dbReference type="PANTHER" id="PTHR42673">
    <property type="entry name" value="MALEYLACETOACETATE ISOMERASE"/>
    <property type="match status" value="1"/>
</dbReference>
<dbReference type="Proteomes" id="UP001215712">
    <property type="component" value="Unassembled WGS sequence"/>
</dbReference>
<reference evidence="2" key="2">
    <citation type="submission" date="2023-01" db="EMBL/GenBank/DDBJ databases">
        <authorList>
            <person name="Petersen C."/>
        </authorList>
    </citation>
    <scope>NUCLEOTIDE SEQUENCE</scope>
    <source>
        <strain evidence="2">IBT 17514</strain>
    </source>
</reference>
<dbReference type="Gene3D" id="3.40.30.10">
    <property type="entry name" value="Glutaredoxin"/>
    <property type="match status" value="1"/>
</dbReference>
<evidence type="ECO:0000313" key="3">
    <source>
        <dbReference type="Proteomes" id="UP001215712"/>
    </source>
</evidence>
<proteinExistence type="predicted"/>
<dbReference type="PANTHER" id="PTHR42673:SF4">
    <property type="entry name" value="MALEYLACETOACETATE ISOMERASE"/>
    <property type="match status" value="1"/>
</dbReference>
<dbReference type="GO" id="GO:0006749">
    <property type="term" value="P:glutathione metabolic process"/>
    <property type="evidence" value="ECO:0007669"/>
    <property type="project" value="TreeGrafter"/>
</dbReference>
<dbReference type="InterPro" id="IPR021917">
    <property type="entry name" value="Unchr_Zn-peptidase-like"/>
</dbReference>
<protein>
    <recommendedName>
        <fullName evidence="1">GST N-terminal domain-containing protein</fullName>
    </recommendedName>
</protein>
<dbReference type="InterPro" id="IPR004045">
    <property type="entry name" value="Glutathione_S-Trfase_N"/>
</dbReference>